<accession>A0A1H8K9T2</accession>
<dbReference type="InterPro" id="IPR032710">
    <property type="entry name" value="NTF2-like_dom_sf"/>
</dbReference>
<dbReference type="OrthoDB" id="3298440at2"/>
<dbReference type="GO" id="GO:0006352">
    <property type="term" value="P:DNA-templated transcription initiation"/>
    <property type="evidence" value="ECO:0007669"/>
    <property type="project" value="InterPro"/>
</dbReference>
<dbReference type="InterPro" id="IPR013325">
    <property type="entry name" value="RNA_pol_sigma_r2"/>
</dbReference>
<dbReference type="InterPro" id="IPR052704">
    <property type="entry name" value="ECF_Sigma-70_Domain"/>
</dbReference>
<dbReference type="GO" id="GO:0016987">
    <property type="term" value="F:sigma factor activity"/>
    <property type="evidence" value="ECO:0007669"/>
    <property type="project" value="TreeGrafter"/>
</dbReference>
<dbReference type="PANTHER" id="PTHR30173">
    <property type="entry name" value="SIGMA 19 FACTOR"/>
    <property type="match status" value="1"/>
</dbReference>
<evidence type="ECO:0000313" key="2">
    <source>
        <dbReference type="Proteomes" id="UP000181951"/>
    </source>
</evidence>
<name>A0A1H8K9T2_9ACTN</name>
<evidence type="ECO:0000313" key="1">
    <source>
        <dbReference type="EMBL" id="SEN89188.1"/>
    </source>
</evidence>
<dbReference type="AlphaFoldDB" id="A0A1H8K9T2"/>
<dbReference type="Proteomes" id="UP000181951">
    <property type="component" value="Unassembled WGS sequence"/>
</dbReference>
<keyword evidence="2" id="KW-1185">Reference proteome</keyword>
<dbReference type="SUPFAM" id="SSF54427">
    <property type="entry name" value="NTF2-like"/>
    <property type="match status" value="1"/>
</dbReference>
<dbReference type="PANTHER" id="PTHR30173:SF43">
    <property type="entry name" value="ECF RNA POLYMERASE SIGMA FACTOR SIGI-RELATED"/>
    <property type="match status" value="1"/>
</dbReference>
<dbReference type="STRING" id="310780.SAMN05216267_101252"/>
<dbReference type="EMBL" id="FODD01000012">
    <property type="protein sequence ID" value="SEN89188.1"/>
    <property type="molecule type" value="Genomic_DNA"/>
</dbReference>
<sequence length="290" mass="31531">MNPTDTPALEELLDERRHLLEVARWMLGSSRESESVLDETYREWYDLSDVARRDIGAPRSWLARVAGRICLGRLAGGGRSGATVPAAEDAGTSQAGCGTVEQQVSQVMQTTLDSLSPAERAVFLPDAVSRKPSVPGAEPVARSRPEWGELGDRVRRRMLAQRRRPSASEHDAIVRAVRLACLTQDAELLASVLARDSTAFFDGGGKVRALVRPVHGGEPVARSLVALMGPRGRTTLVAQSVNGRTGLVARYDRTVAAVISFDVLAGRVTRIWVTLNPDKLRTWNRPPSGH</sequence>
<proteinExistence type="predicted"/>
<organism evidence="1 2">
    <name type="scientific">Actinacidiphila rubida</name>
    <dbReference type="NCBI Taxonomy" id="310780"/>
    <lineage>
        <taxon>Bacteria</taxon>
        <taxon>Bacillati</taxon>
        <taxon>Actinomycetota</taxon>
        <taxon>Actinomycetes</taxon>
        <taxon>Kitasatosporales</taxon>
        <taxon>Streptomycetaceae</taxon>
        <taxon>Actinacidiphila</taxon>
    </lineage>
</organism>
<dbReference type="SUPFAM" id="SSF88946">
    <property type="entry name" value="Sigma2 domain of RNA polymerase sigma factors"/>
    <property type="match status" value="1"/>
</dbReference>
<reference evidence="1 2" key="1">
    <citation type="submission" date="2016-10" db="EMBL/GenBank/DDBJ databases">
        <authorList>
            <person name="de Groot N.N."/>
        </authorList>
    </citation>
    <scope>NUCLEOTIDE SEQUENCE [LARGE SCALE GENOMIC DNA]</scope>
    <source>
        <strain evidence="1 2">CGMCC 4.2026</strain>
    </source>
</reference>
<protein>
    <submittedName>
        <fullName evidence="1">RNA polymerase sigma-70 factor, ECF subfamily</fullName>
    </submittedName>
</protein>
<dbReference type="RefSeq" id="WP_075016889.1">
    <property type="nucleotide sequence ID" value="NZ_FODD01000012.1"/>
</dbReference>
<gene>
    <name evidence="1" type="ORF">SAMN05216267_101252</name>
</gene>